<dbReference type="RefSeq" id="WP_162656584.1">
    <property type="nucleotide sequence ID" value="NZ_LR593887.1"/>
</dbReference>
<feature type="domain" description="KAP NTPase" evidence="2">
    <location>
        <begin position="236"/>
        <end position="404"/>
    </location>
</feature>
<dbReference type="EMBL" id="LR593887">
    <property type="protein sequence ID" value="VTR98209.1"/>
    <property type="molecule type" value="Genomic_DNA"/>
</dbReference>
<feature type="transmembrane region" description="Helical" evidence="1">
    <location>
        <begin position="72"/>
        <end position="90"/>
    </location>
</feature>
<organism evidence="3">
    <name type="scientific">Tuwongella immobilis</name>
    <dbReference type="NCBI Taxonomy" id="692036"/>
    <lineage>
        <taxon>Bacteria</taxon>
        <taxon>Pseudomonadati</taxon>
        <taxon>Planctomycetota</taxon>
        <taxon>Planctomycetia</taxon>
        <taxon>Gemmatales</taxon>
        <taxon>Gemmataceae</taxon>
        <taxon>Tuwongella</taxon>
    </lineage>
</organism>
<feature type="transmembrane region" description="Helical" evidence="1">
    <location>
        <begin position="102"/>
        <end position="122"/>
    </location>
</feature>
<dbReference type="KEGG" id="tim:GMBLW1_25880"/>
<proteinExistence type="predicted"/>
<evidence type="ECO:0000313" key="4">
    <source>
        <dbReference type="Proteomes" id="UP000464378"/>
    </source>
</evidence>
<feature type="transmembrane region" description="Helical" evidence="1">
    <location>
        <begin position="31"/>
        <end position="52"/>
    </location>
</feature>
<keyword evidence="1" id="KW-0472">Membrane</keyword>
<dbReference type="EMBL" id="LR586016">
    <property type="protein sequence ID" value="VIP01372.1"/>
    <property type="molecule type" value="Genomic_DNA"/>
</dbReference>
<evidence type="ECO:0000256" key="1">
    <source>
        <dbReference type="SAM" id="Phobius"/>
    </source>
</evidence>
<dbReference type="SUPFAM" id="SSF52540">
    <property type="entry name" value="P-loop containing nucleoside triphosphate hydrolases"/>
    <property type="match status" value="1"/>
</dbReference>
<dbReference type="InParanoid" id="A0A6C2YKC3"/>
<dbReference type="InterPro" id="IPR011646">
    <property type="entry name" value="KAP_P-loop"/>
</dbReference>
<keyword evidence="4" id="KW-1185">Reference proteome</keyword>
<evidence type="ECO:0000313" key="3">
    <source>
        <dbReference type="EMBL" id="VIP01372.1"/>
    </source>
</evidence>
<dbReference type="AlphaFoldDB" id="A0A6C2YKC3"/>
<sequence length="914" mass="106548">MNEPNAPTPAPDNDRKKNWYDWLFNISTKQWLLWGVNLVIAIVAGMLLIPWARVFPEDFHRFVVEKDSVVRWTIRFGVGLGVTWLLFRFFSVKVTQIGSLIWLKFPPLWLAWCFALAFLWGYDLTYGLGPRGGEMDFWEWAAEGFPRDSEKATYQASWEDWLVVALLPVGLFFAGQYLFPKNPEEAESDLLPIQLPIDELLKDWDRVESWLKSEDPAQYDILGYVRIADRMAERMLNDHGTFGLIGDYGSGKTTLIQWTKAKVREKQKNQKSSPKIWFVKQSCWGFEDSSTAIHQLLSAAVDEIGKHVDCFSFRFLPESYRKTFSGGDDWVHSILDMVLGCTDPIEQFHHLKAILECAHARVIFIIEDLDRNDSDRFDRQDILALLQRLREFKKQFSFVLATGKERSNDIDFAKLCDHFQLLPELTKEQMGKLISRVRRQCLDEYKVISPENEKTCWYLDPSDLKSHELDFLTPVSRLIRTPRVLKRALRHAYHAWEHLHGEVSLDVLLAVNMIRYGVPDLFDFLLRFHSELLSDEAERTFMKLSDVEMFPRLKLPWEDLTQRNGAMLPNLIEMLSVIMPSSIKNLGVEQSGWRSIPQGIESSKYWMRIVNEFVEGEQIKDEDFLRDFGDWIDNPKDEMMFVDRLQSSQQYYSLFQYFSKWIFRNREDCIFELFAQVIVRYRQEVEDQITNNTIVSKKIFPSRVIDDLARLIEQSELSGNKIEEFYTKQLQLAAKIQIDLVNQLYHYVLRLPVNRINPDFKPMVTQKSAEFMHDGFKTSKEPYQLFYTSHHNSLYDLIRLGKDKDLDWSWIGLYLIRCLQSKQMPIVGRIVMMNVFNLIIRRFPDGSLAVDEVDLSCLKKYFPGNESKLLDLIDLSVLGYSSQLANTIQKGINAARSELAKKSGDNSPQPPTGS</sequence>
<accession>A0A6C2YKC3</accession>
<name>A0A6C2YKC3_9BACT</name>
<gene>
    <name evidence="3" type="ORF">GMBLW1_25880</name>
</gene>
<dbReference type="InterPro" id="IPR027417">
    <property type="entry name" value="P-loop_NTPase"/>
</dbReference>
<keyword evidence="1" id="KW-1133">Transmembrane helix</keyword>
<keyword evidence="1" id="KW-0812">Transmembrane</keyword>
<dbReference type="Gene3D" id="3.40.50.300">
    <property type="entry name" value="P-loop containing nucleotide triphosphate hydrolases"/>
    <property type="match status" value="1"/>
</dbReference>
<evidence type="ECO:0000259" key="2">
    <source>
        <dbReference type="Pfam" id="PF07693"/>
    </source>
</evidence>
<protein>
    <recommendedName>
        <fullName evidence="2">KAP NTPase domain-containing protein</fullName>
    </recommendedName>
</protein>
<reference evidence="3" key="1">
    <citation type="submission" date="2019-04" db="EMBL/GenBank/DDBJ databases">
        <authorList>
            <consortium name="Science for Life Laboratories"/>
        </authorList>
    </citation>
    <scope>NUCLEOTIDE SEQUENCE</scope>
    <source>
        <strain evidence="3">MBLW1</strain>
    </source>
</reference>
<dbReference type="Pfam" id="PF07693">
    <property type="entry name" value="KAP_NTPase"/>
    <property type="match status" value="1"/>
</dbReference>
<dbReference type="Proteomes" id="UP000464378">
    <property type="component" value="Chromosome"/>
</dbReference>